<proteinExistence type="predicted"/>
<dbReference type="KEGG" id="pdm:ADU72_0922"/>
<sequence length="78" mass="8656">MNDENVSKVRKLGNSVAITLPKKLNVSVGQEFIIVKKENGSITLIPKVENYFKNAKPGEFYTPEINVDYIPSGDEASK</sequence>
<dbReference type="RefSeq" id="WP_226996020.1">
    <property type="nucleotide sequence ID" value="NZ_BAAAXI010000165.1"/>
</dbReference>
<reference evidence="4 5" key="1">
    <citation type="journal article" date="2016" name="PLoS ONE">
        <title>The Identification of Novel Diagnostic Marker Genes for the Detection of Beer Spoiling Pediococcus damnosus Strains Using the BlAst Diagnostic Gene findEr.</title>
        <authorList>
            <person name="Behr J."/>
            <person name="Geissler A.J."/>
            <person name="Schmid J."/>
            <person name="Zehe A."/>
            <person name="Vogel R.F."/>
        </authorList>
    </citation>
    <scope>NUCLEOTIDE SEQUENCE [LARGE SCALE GENOMIC DNA]</scope>
    <source>
        <strain evidence="2 5">TMW 2.1533</strain>
        <strain evidence="3 4">TMW 2.1535</strain>
    </source>
</reference>
<evidence type="ECO:0000313" key="3">
    <source>
        <dbReference type="EMBL" id="AMV66863.1"/>
    </source>
</evidence>
<dbReference type="EMBL" id="CP012275">
    <property type="protein sequence ID" value="AMV63241.1"/>
    <property type="molecule type" value="Genomic_DNA"/>
</dbReference>
<dbReference type="SMART" id="SM00966">
    <property type="entry name" value="SpoVT_AbrB"/>
    <property type="match status" value="1"/>
</dbReference>
<dbReference type="GeneID" id="57276567"/>
<dbReference type="Pfam" id="PF04014">
    <property type="entry name" value="MazE_antitoxin"/>
    <property type="match status" value="1"/>
</dbReference>
<organism evidence="2 5">
    <name type="scientific">Pediococcus damnosus</name>
    <dbReference type="NCBI Taxonomy" id="51663"/>
    <lineage>
        <taxon>Bacteria</taxon>
        <taxon>Bacillati</taxon>
        <taxon>Bacillota</taxon>
        <taxon>Bacilli</taxon>
        <taxon>Lactobacillales</taxon>
        <taxon>Lactobacillaceae</taxon>
        <taxon>Pediococcus</taxon>
    </lineage>
</organism>
<dbReference type="Proteomes" id="UP000076244">
    <property type="component" value="Chromosome"/>
</dbReference>
<dbReference type="InterPro" id="IPR007159">
    <property type="entry name" value="SpoVT-AbrB_dom"/>
</dbReference>
<evidence type="ECO:0000259" key="1">
    <source>
        <dbReference type="SMART" id="SM00966"/>
    </source>
</evidence>
<evidence type="ECO:0000313" key="5">
    <source>
        <dbReference type="Proteomes" id="UP000076405"/>
    </source>
</evidence>
<dbReference type="InterPro" id="IPR037914">
    <property type="entry name" value="SpoVT-AbrB_sf"/>
</dbReference>
<dbReference type="EMBL" id="CP012288">
    <property type="protein sequence ID" value="AMV66863.1"/>
    <property type="molecule type" value="Genomic_DNA"/>
</dbReference>
<evidence type="ECO:0000313" key="2">
    <source>
        <dbReference type="EMBL" id="AMV63241.1"/>
    </source>
</evidence>
<dbReference type="Proteomes" id="UP000076405">
    <property type="component" value="Chromosome"/>
</dbReference>
<dbReference type="GO" id="GO:0003677">
    <property type="term" value="F:DNA binding"/>
    <property type="evidence" value="ECO:0007669"/>
    <property type="project" value="InterPro"/>
</dbReference>
<feature type="domain" description="SpoVT-AbrB" evidence="1">
    <location>
        <begin position="10"/>
        <end position="52"/>
    </location>
</feature>
<accession>A0AAC9B330</accession>
<gene>
    <name evidence="2" type="ORF">ADU70_1771</name>
    <name evidence="3" type="ORF">ADU72_0922</name>
</gene>
<dbReference type="SUPFAM" id="SSF89447">
    <property type="entry name" value="AbrB/MazE/MraZ-like"/>
    <property type="match status" value="1"/>
</dbReference>
<name>A0AAC9B330_9LACO</name>
<protein>
    <submittedName>
        <fullName evidence="2">Programmed cell death antitoxin MazE</fullName>
    </submittedName>
</protein>
<evidence type="ECO:0000313" key="4">
    <source>
        <dbReference type="Proteomes" id="UP000076244"/>
    </source>
</evidence>
<dbReference type="AlphaFoldDB" id="A0AAC9B330"/>
<dbReference type="NCBIfam" id="NF047400">
    <property type="entry name" value="MazE_PemI_antitoxin"/>
    <property type="match status" value="1"/>
</dbReference>
<dbReference type="Gene3D" id="2.10.260.10">
    <property type="match status" value="1"/>
</dbReference>
<keyword evidence="4" id="KW-1185">Reference proteome</keyword>